<dbReference type="HOGENOM" id="CLU_208976_0_0_9"/>
<gene>
    <name evidence="1" type="ORF">HMPREF1090_00799</name>
</gene>
<dbReference type="RefSeq" id="WP_002594424.1">
    <property type="nucleotide sequence ID" value="NZ_KB850987.1"/>
</dbReference>
<dbReference type="AlphaFoldDB" id="A0A0E2HH00"/>
<evidence type="ECO:0000313" key="2">
    <source>
        <dbReference type="Proteomes" id="UP000013085"/>
    </source>
</evidence>
<organism evidence="1 2">
    <name type="scientific">[Clostridium] clostridioforme 90A8</name>
    <dbReference type="NCBI Taxonomy" id="999408"/>
    <lineage>
        <taxon>Bacteria</taxon>
        <taxon>Bacillati</taxon>
        <taxon>Bacillota</taxon>
        <taxon>Clostridia</taxon>
        <taxon>Lachnospirales</taxon>
        <taxon>Lachnospiraceae</taxon>
        <taxon>Enterocloster</taxon>
    </lineage>
</organism>
<protein>
    <submittedName>
        <fullName evidence="1">Uncharacterized protein</fullName>
    </submittedName>
</protein>
<accession>A0A0E2HH00</accession>
<reference evidence="1 2" key="1">
    <citation type="submission" date="2013-01" db="EMBL/GenBank/DDBJ databases">
        <title>The Genome Sequence of Clostridium clostridioforme 90A8.</title>
        <authorList>
            <consortium name="The Broad Institute Genome Sequencing Platform"/>
            <person name="Earl A."/>
            <person name="Ward D."/>
            <person name="Feldgarden M."/>
            <person name="Gevers D."/>
            <person name="Courvalin P."/>
            <person name="Lambert T."/>
            <person name="Walker B."/>
            <person name="Young S.K."/>
            <person name="Zeng Q."/>
            <person name="Gargeya S."/>
            <person name="Fitzgerald M."/>
            <person name="Haas B."/>
            <person name="Abouelleil A."/>
            <person name="Alvarado L."/>
            <person name="Arachchi H.M."/>
            <person name="Berlin A.M."/>
            <person name="Chapman S.B."/>
            <person name="Dewar J."/>
            <person name="Goldberg J."/>
            <person name="Griggs A."/>
            <person name="Gujja S."/>
            <person name="Hansen M."/>
            <person name="Howarth C."/>
            <person name="Imamovic A."/>
            <person name="Larimer J."/>
            <person name="McCowan C."/>
            <person name="Murphy C."/>
            <person name="Neiman D."/>
            <person name="Pearson M."/>
            <person name="Priest M."/>
            <person name="Roberts A."/>
            <person name="Saif S."/>
            <person name="Shea T."/>
            <person name="Sisk P."/>
            <person name="Sykes S."/>
            <person name="Wortman J."/>
            <person name="Nusbaum C."/>
            <person name="Birren B."/>
        </authorList>
    </citation>
    <scope>NUCLEOTIDE SEQUENCE [LARGE SCALE GENOMIC DNA]</scope>
    <source>
        <strain evidence="1 2">90A8</strain>
    </source>
</reference>
<name>A0A0E2HH00_9FIRM</name>
<dbReference type="PATRIC" id="fig|999408.3.peg.849"/>
<dbReference type="EMBL" id="AGYR01000005">
    <property type="protein sequence ID" value="ENZ19412.1"/>
    <property type="molecule type" value="Genomic_DNA"/>
</dbReference>
<sequence>MIKGAKSIAEYAIRKWLQSEGFEMRYFKLTVHDNEAMIEDSVGDTLRLVYDNETKSVYVKE</sequence>
<dbReference type="Proteomes" id="UP000013085">
    <property type="component" value="Unassembled WGS sequence"/>
</dbReference>
<comment type="caution">
    <text evidence="1">The sequence shown here is derived from an EMBL/GenBank/DDBJ whole genome shotgun (WGS) entry which is preliminary data.</text>
</comment>
<evidence type="ECO:0000313" key="1">
    <source>
        <dbReference type="EMBL" id="ENZ19412.1"/>
    </source>
</evidence>
<proteinExistence type="predicted"/>